<feature type="domain" description="Fibronectin type III-like" evidence="8">
    <location>
        <begin position="704"/>
        <end position="773"/>
    </location>
</feature>
<dbReference type="EC" id="3.2.1.21" evidence="3"/>
<dbReference type="InterPro" id="IPR017853">
    <property type="entry name" value="GH"/>
</dbReference>
<organism evidence="9 10">
    <name type="scientific">Winogradskyella eximia</name>
    <dbReference type="NCBI Taxonomy" id="262006"/>
    <lineage>
        <taxon>Bacteria</taxon>
        <taxon>Pseudomonadati</taxon>
        <taxon>Bacteroidota</taxon>
        <taxon>Flavobacteriia</taxon>
        <taxon>Flavobacteriales</taxon>
        <taxon>Flavobacteriaceae</taxon>
        <taxon>Winogradskyella</taxon>
    </lineage>
</organism>
<keyword evidence="5 7" id="KW-0378">Hydrolase</keyword>
<dbReference type="Gene3D" id="3.20.20.300">
    <property type="entry name" value="Glycoside hydrolase, family 3, N-terminal domain"/>
    <property type="match status" value="1"/>
</dbReference>
<reference evidence="9 10" key="1">
    <citation type="submission" date="2018-07" db="EMBL/GenBank/DDBJ databases">
        <title>Genomic Encyclopedia of Type Strains, Phase III (KMG-III): the genomes of soil and plant-associated and newly described type strains.</title>
        <authorList>
            <person name="Whitman W."/>
        </authorList>
    </citation>
    <scope>NUCLEOTIDE SEQUENCE [LARGE SCALE GENOMIC DNA]</scope>
    <source>
        <strain evidence="9 10">CECT 7946</strain>
    </source>
</reference>
<keyword evidence="10" id="KW-1185">Reference proteome</keyword>
<dbReference type="InterPro" id="IPR002772">
    <property type="entry name" value="Glyco_hydro_3_C"/>
</dbReference>
<evidence type="ECO:0000256" key="6">
    <source>
        <dbReference type="ARBA" id="ARBA00023295"/>
    </source>
</evidence>
<evidence type="ECO:0000256" key="7">
    <source>
        <dbReference type="RuleBase" id="RU361161"/>
    </source>
</evidence>
<dbReference type="InterPro" id="IPR001764">
    <property type="entry name" value="Glyco_hydro_3_N"/>
</dbReference>
<dbReference type="NCBIfam" id="NF011678">
    <property type="entry name" value="PRK15098.1"/>
    <property type="match status" value="1"/>
</dbReference>
<dbReference type="InterPro" id="IPR013783">
    <property type="entry name" value="Ig-like_fold"/>
</dbReference>
<evidence type="ECO:0000256" key="1">
    <source>
        <dbReference type="ARBA" id="ARBA00000448"/>
    </source>
</evidence>
<dbReference type="InterPro" id="IPR051915">
    <property type="entry name" value="Cellulose_Degrad_GH3"/>
</dbReference>
<dbReference type="SUPFAM" id="SSF51445">
    <property type="entry name" value="(Trans)glycosidases"/>
    <property type="match status" value="1"/>
</dbReference>
<dbReference type="InterPro" id="IPR026891">
    <property type="entry name" value="Fn3-like"/>
</dbReference>
<dbReference type="Gene3D" id="3.40.50.1700">
    <property type="entry name" value="Glycoside hydrolase family 3 C-terminal domain"/>
    <property type="match status" value="1"/>
</dbReference>
<comment type="similarity">
    <text evidence="2 7">Belongs to the glycosyl hydrolase 3 family.</text>
</comment>
<dbReference type="InterPro" id="IPR036962">
    <property type="entry name" value="Glyco_hydro_3_N_sf"/>
</dbReference>
<dbReference type="PANTHER" id="PTHR30620:SF16">
    <property type="entry name" value="LYSOSOMAL BETA GLUCOSIDASE"/>
    <property type="match status" value="1"/>
</dbReference>
<dbReference type="AlphaFoldDB" id="A0A3D9H2X4"/>
<dbReference type="RefSeq" id="WP_115817252.1">
    <property type="nucleotide sequence ID" value="NZ_QRDV01000004.1"/>
</dbReference>
<proteinExistence type="inferred from homology"/>
<protein>
    <recommendedName>
        <fullName evidence="3">beta-glucosidase</fullName>
        <ecNumber evidence="3">3.2.1.21</ecNumber>
    </recommendedName>
</protein>
<dbReference type="InterPro" id="IPR019800">
    <property type="entry name" value="Glyco_hydro_3_AS"/>
</dbReference>
<evidence type="ECO:0000313" key="10">
    <source>
        <dbReference type="Proteomes" id="UP000256980"/>
    </source>
</evidence>
<dbReference type="SUPFAM" id="SSF52279">
    <property type="entry name" value="Beta-D-glucan exohydrolase, C-terminal domain"/>
    <property type="match status" value="1"/>
</dbReference>
<dbReference type="Pfam" id="PF01915">
    <property type="entry name" value="Glyco_hydro_3_C"/>
    <property type="match status" value="1"/>
</dbReference>
<gene>
    <name evidence="9" type="ORF">DFQ10_10421</name>
</gene>
<keyword evidence="4" id="KW-0732">Signal</keyword>
<dbReference type="PRINTS" id="PR00133">
    <property type="entry name" value="GLHYDRLASE3"/>
</dbReference>
<dbReference type="SMART" id="SM01217">
    <property type="entry name" value="Fn3_like"/>
    <property type="match status" value="1"/>
</dbReference>
<dbReference type="FunFam" id="3.20.20.300:FF:000005">
    <property type="entry name" value="Periplasmic beta-glucosidase"/>
    <property type="match status" value="1"/>
</dbReference>
<name>A0A3D9H2X4_9FLAO</name>
<evidence type="ECO:0000256" key="3">
    <source>
        <dbReference type="ARBA" id="ARBA00012744"/>
    </source>
</evidence>
<dbReference type="PROSITE" id="PS00775">
    <property type="entry name" value="GLYCOSYL_HYDROL_F3"/>
    <property type="match status" value="1"/>
</dbReference>
<evidence type="ECO:0000259" key="8">
    <source>
        <dbReference type="SMART" id="SM01217"/>
    </source>
</evidence>
<dbReference type="GO" id="GO:0009251">
    <property type="term" value="P:glucan catabolic process"/>
    <property type="evidence" value="ECO:0007669"/>
    <property type="project" value="TreeGrafter"/>
</dbReference>
<dbReference type="PANTHER" id="PTHR30620">
    <property type="entry name" value="PERIPLASMIC BETA-GLUCOSIDASE-RELATED"/>
    <property type="match status" value="1"/>
</dbReference>
<comment type="caution">
    <text evidence="9">The sequence shown here is derived from an EMBL/GenBank/DDBJ whole genome shotgun (WGS) entry which is preliminary data.</text>
</comment>
<evidence type="ECO:0000313" key="9">
    <source>
        <dbReference type="EMBL" id="RED43832.1"/>
    </source>
</evidence>
<comment type="catalytic activity">
    <reaction evidence="1">
        <text>Hydrolysis of terminal, non-reducing beta-D-glucosyl residues with release of beta-D-glucose.</text>
        <dbReference type="EC" id="3.2.1.21"/>
    </reaction>
</comment>
<evidence type="ECO:0000256" key="5">
    <source>
        <dbReference type="ARBA" id="ARBA00022801"/>
    </source>
</evidence>
<dbReference type="EMBL" id="QRDV01000004">
    <property type="protein sequence ID" value="RED43832.1"/>
    <property type="molecule type" value="Genomic_DNA"/>
</dbReference>
<dbReference type="OrthoDB" id="9805821at2"/>
<dbReference type="InterPro" id="IPR036881">
    <property type="entry name" value="Glyco_hydro_3_C_sf"/>
</dbReference>
<dbReference type="Pfam" id="PF14310">
    <property type="entry name" value="Fn3-like"/>
    <property type="match status" value="1"/>
</dbReference>
<dbReference type="Proteomes" id="UP000256980">
    <property type="component" value="Unassembled WGS sequence"/>
</dbReference>
<accession>A0A3D9H2X4</accession>
<keyword evidence="6 7" id="KW-0326">Glycosidase</keyword>
<dbReference type="GO" id="GO:0008422">
    <property type="term" value="F:beta-glucosidase activity"/>
    <property type="evidence" value="ECO:0007669"/>
    <property type="project" value="UniProtKB-EC"/>
</dbReference>
<sequence>MKVNNKTLFVTVISIKLLAILLISCQYLDKGNIVENDSQTTENKSIINDEITERKIDSVLSLMTIDEKIGQLVQYSGKWDATGPSSSVSDQYKNDKLKNGEVGAMLNVSSVASVRETQRIVMENSRLKIPLLFGYDVIHGYKTIFPIPLGESASWDLDIMQQSAVISAKEASASGINWVFAPMIDVSRDARWGRIMEGSGEDTYLTTVIGVAKIKGLQGNDLSNSNTVAACAKHFAGYGFAESGRDYNTINIGEFELHNTILPPFKAAANAGVATFMNAFNDIDGIPSTGHKYLQRDLLKGEWNWPGFVVSDWGSIGELIAHGYASDLKQASEIALNAGSDMDMQSYAYEASLKELVKEDNVALSLVDDAVRRVLRVKFHLGLFDDPYKYCNEEREQNDIYNQAHLNVARDVAKKSIVLLKNNNQLLPLSKSLSSVAVIGPLANDKNTPLGNWRAKGEYNSAVSLLEGVKQAVSKNTKVYYEKGVALTIPTIKPGENQFSTPIEFNTNDTSGIRKAVEVAKKAEVVLLAIGEDAYQTGEGRSQVDIGFKGLQLELLEAIKKVNKNIVIVLMNGRPMDIRSASEMVPSILECWHLGSQSGNAIADVIFGDYNPSGKLPVSFPHHVGQEPLYYNQKNTGRPYGLKQVTYSAYRDAPRFALYPFGYGLSYTTFKYDNLTLNTSEIKVNGELEVSVNVTNVGDREGEEVVQLYIRDLVGSLVRPIRELKGFKKMMLKPGETKTVTFLINSETLQFYSVNKKWEVEPGDFDVWVGGSSKAELKERFSVINE</sequence>
<evidence type="ECO:0000256" key="2">
    <source>
        <dbReference type="ARBA" id="ARBA00005336"/>
    </source>
</evidence>
<evidence type="ECO:0000256" key="4">
    <source>
        <dbReference type="ARBA" id="ARBA00022729"/>
    </source>
</evidence>
<dbReference type="Pfam" id="PF00933">
    <property type="entry name" value="Glyco_hydro_3"/>
    <property type="match status" value="1"/>
</dbReference>
<dbReference type="Gene3D" id="2.60.40.10">
    <property type="entry name" value="Immunoglobulins"/>
    <property type="match status" value="1"/>
</dbReference>
<dbReference type="FunFam" id="2.60.40.10:FF:000495">
    <property type="entry name" value="Periplasmic beta-glucosidase"/>
    <property type="match status" value="1"/>
</dbReference>